<dbReference type="Proteomes" id="UP000606044">
    <property type="component" value="Unassembled WGS sequence"/>
</dbReference>
<dbReference type="AlphaFoldDB" id="A0A917BPD0"/>
<feature type="compositionally biased region" description="Polar residues" evidence="1">
    <location>
        <begin position="10"/>
        <end position="22"/>
    </location>
</feature>
<name>A0A917BPD0_9HYPH</name>
<feature type="region of interest" description="Disordered" evidence="1">
    <location>
        <begin position="1"/>
        <end position="33"/>
    </location>
</feature>
<evidence type="ECO:0000313" key="3">
    <source>
        <dbReference type="Proteomes" id="UP000606044"/>
    </source>
</evidence>
<feature type="region of interest" description="Disordered" evidence="1">
    <location>
        <begin position="55"/>
        <end position="78"/>
    </location>
</feature>
<reference evidence="2" key="2">
    <citation type="submission" date="2020-09" db="EMBL/GenBank/DDBJ databases">
        <authorList>
            <person name="Sun Q."/>
            <person name="Sedlacek I."/>
        </authorList>
    </citation>
    <scope>NUCLEOTIDE SEQUENCE</scope>
    <source>
        <strain evidence="2">CCM 7897</strain>
    </source>
</reference>
<sequence>MARVGRHESGQQAQQRGLSSSRRTGESHEAAFGYGEIHVQIKRSHRTIEADLEGKVDEGFGGQPRTGCDRFAPRAERA</sequence>
<proteinExistence type="predicted"/>
<feature type="compositionally biased region" description="Basic and acidic residues" evidence="1">
    <location>
        <begin position="67"/>
        <end position="78"/>
    </location>
</feature>
<keyword evidence="3" id="KW-1185">Reference proteome</keyword>
<protein>
    <submittedName>
        <fullName evidence="2">Uncharacterized protein</fullName>
    </submittedName>
</protein>
<reference evidence="2" key="1">
    <citation type="journal article" date="2014" name="Int. J. Syst. Evol. Microbiol.">
        <title>Complete genome sequence of Corynebacterium casei LMG S-19264T (=DSM 44701T), isolated from a smear-ripened cheese.</title>
        <authorList>
            <consortium name="US DOE Joint Genome Institute (JGI-PGF)"/>
            <person name="Walter F."/>
            <person name="Albersmeier A."/>
            <person name="Kalinowski J."/>
            <person name="Ruckert C."/>
        </authorList>
    </citation>
    <scope>NUCLEOTIDE SEQUENCE</scope>
    <source>
        <strain evidence="2">CCM 7897</strain>
    </source>
</reference>
<gene>
    <name evidence="2" type="ORF">GCM10007301_11590</name>
</gene>
<evidence type="ECO:0000313" key="2">
    <source>
        <dbReference type="EMBL" id="GGF53801.1"/>
    </source>
</evidence>
<accession>A0A917BPD0</accession>
<comment type="caution">
    <text evidence="2">The sequence shown here is derived from an EMBL/GenBank/DDBJ whole genome shotgun (WGS) entry which is preliminary data.</text>
</comment>
<evidence type="ECO:0000256" key="1">
    <source>
        <dbReference type="SAM" id="MobiDB-lite"/>
    </source>
</evidence>
<dbReference type="EMBL" id="BMCT01000001">
    <property type="protein sequence ID" value="GGF53801.1"/>
    <property type="molecule type" value="Genomic_DNA"/>
</dbReference>
<organism evidence="2 3">
    <name type="scientific">Azorhizobium oxalatiphilum</name>
    <dbReference type="NCBI Taxonomy" id="980631"/>
    <lineage>
        <taxon>Bacteria</taxon>
        <taxon>Pseudomonadati</taxon>
        <taxon>Pseudomonadota</taxon>
        <taxon>Alphaproteobacteria</taxon>
        <taxon>Hyphomicrobiales</taxon>
        <taxon>Xanthobacteraceae</taxon>
        <taxon>Azorhizobium</taxon>
    </lineage>
</organism>